<accession>A0A3B0VMN3</accession>
<organism evidence="2">
    <name type="scientific">hydrothermal vent metagenome</name>
    <dbReference type="NCBI Taxonomy" id="652676"/>
    <lineage>
        <taxon>unclassified sequences</taxon>
        <taxon>metagenomes</taxon>
        <taxon>ecological metagenomes</taxon>
    </lineage>
</organism>
<dbReference type="EMBL" id="UOEY01000136">
    <property type="protein sequence ID" value="VAW41740.1"/>
    <property type="molecule type" value="Genomic_DNA"/>
</dbReference>
<feature type="non-terminal residue" evidence="2">
    <location>
        <position position="166"/>
    </location>
</feature>
<keyword evidence="1" id="KW-0812">Transmembrane</keyword>
<evidence type="ECO:0000256" key="1">
    <source>
        <dbReference type="SAM" id="Phobius"/>
    </source>
</evidence>
<dbReference type="AlphaFoldDB" id="A0A3B0VMN3"/>
<feature type="transmembrane region" description="Helical" evidence="1">
    <location>
        <begin position="7"/>
        <end position="28"/>
    </location>
</feature>
<evidence type="ECO:0000313" key="2">
    <source>
        <dbReference type="EMBL" id="VAW41740.1"/>
    </source>
</evidence>
<reference evidence="2" key="1">
    <citation type="submission" date="2018-06" db="EMBL/GenBank/DDBJ databases">
        <authorList>
            <person name="Zhirakovskaya E."/>
        </authorList>
    </citation>
    <scope>NUCLEOTIDE SEQUENCE</scope>
</reference>
<keyword evidence="1" id="KW-1133">Transmembrane helix</keyword>
<gene>
    <name evidence="2" type="ORF">MNBD_DELTA04-1729</name>
</gene>
<name>A0A3B0VMN3_9ZZZZ</name>
<proteinExistence type="predicted"/>
<protein>
    <submittedName>
        <fullName evidence="2">Uncharacterized protein</fullName>
    </submittedName>
</protein>
<sequence>MKIRNRITLWITGVGLLAGFFFSLVVFYEMIEQPYRLLDAELDSQAHAVLACFAPTTDTTAASRRPPTVLQSLDRPYWIKVFDKKHALVFASNMARYTDLPLYHKRHGYTVTIAIPRQVINLGQDDGNKVAFRVRSFTLRAGGRTYLVQIAKPMEKLAEEISGLLI</sequence>
<keyword evidence="1" id="KW-0472">Membrane</keyword>